<dbReference type="Pfam" id="PF01437">
    <property type="entry name" value="PSI"/>
    <property type="match status" value="1"/>
</dbReference>
<dbReference type="PANTHER" id="PTHR22625">
    <property type="entry name" value="PLEXIN"/>
    <property type="match status" value="1"/>
</dbReference>
<dbReference type="InterPro" id="IPR016201">
    <property type="entry name" value="PSI"/>
</dbReference>
<dbReference type="InterPro" id="IPR014756">
    <property type="entry name" value="Ig_E-set"/>
</dbReference>
<accession>A0A8D3C5G2</accession>
<dbReference type="SMART" id="SM00423">
    <property type="entry name" value="PSI"/>
    <property type="match status" value="2"/>
</dbReference>
<dbReference type="Pfam" id="PF01833">
    <property type="entry name" value="TIG"/>
    <property type="match status" value="2"/>
</dbReference>
<evidence type="ECO:0000313" key="16">
    <source>
        <dbReference type="Ensembl" id="ENSSMAP00000042520.1"/>
    </source>
</evidence>
<dbReference type="GO" id="GO:0017154">
    <property type="term" value="F:semaphorin receptor activity"/>
    <property type="evidence" value="ECO:0007669"/>
    <property type="project" value="InterPro"/>
</dbReference>
<dbReference type="Proteomes" id="UP000694558">
    <property type="component" value="Chromosome 11"/>
</dbReference>
<dbReference type="InterPro" id="IPR013548">
    <property type="entry name" value="Plexin_cytoplasmic_RasGAP_dom"/>
</dbReference>
<dbReference type="GO" id="GO:0030334">
    <property type="term" value="P:regulation of cell migration"/>
    <property type="evidence" value="ECO:0007669"/>
    <property type="project" value="TreeGrafter"/>
</dbReference>
<dbReference type="FunFam" id="2.130.10.10:FF:000386">
    <property type="entry name" value="Plexin D1"/>
    <property type="match status" value="1"/>
</dbReference>
<keyword evidence="12" id="KW-0325">Glycoprotein</keyword>
<dbReference type="InterPro" id="IPR008936">
    <property type="entry name" value="Rho_GTPase_activation_prot"/>
</dbReference>
<dbReference type="InterPro" id="IPR002165">
    <property type="entry name" value="Plexin_repeat"/>
</dbReference>
<keyword evidence="10" id="KW-1015">Disulfide bond</keyword>
<proteinExistence type="inferred from homology"/>
<dbReference type="FunFam" id="2.60.40.10:FF:000728">
    <property type="entry name" value="Plexin D1"/>
    <property type="match status" value="1"/>
</dbReference>
<dbReference type="GO" id="GO:0120025">
    <property type="term" value="C:plasma membrane bounded cell projection"/>
    <property type="evidence" value="ECO:0007669"/>
    <property type="project" value="UniProtKB-ARBA"/>
</dbReference>
<dbReference type="PANTHER" id="PTHR22625:SF7">
    <property type="entry name" value="PLEXIN-D1"/>
    <property type="match status" value="1"/>
</dbReference>
<feature type="transmembrane region" description="Helical" evidence="14">
    <location>
        <begin position="1135"/>
        <end position="1158"/>
    </location>
</feature>
<keyword evidence="8 14" id="KW-1133">Transmembrane helix</keyword>
<keyword evidence="11" id="KW-0675">Receptor</keyword>
<evidence type="ECO:0000256" key="6">
    <source>
        <dbReference type="ARBA" id="ARBA00022729"/>
    </source>
</evidence>
<dbReference type="SUPFAM" id="SSF81296">
    <property type="entry name" value="E set domains"/>
    <property type="match status" value="2"/>
</dbReference>
<dbReference type="GO" id="GO:0008360">
    <property type="term" value="P:regulation of cell shape"/>
    <property type="evidence" value="ECO:0007669"/>
    <property type="project" value="TreeGrafter"/>
</dbReference>
<dbReference type="GO" id="GO:0005886">
    <property type="term" value="C:plasma membrane"/>
    <property type="evidence" value="ECO:0007669"/>
    <property type="project" value="UniProtKB-SubCell"/>
</dbReference>
<dbReference type="PROSITE" id="PS51004">
    <property type="entry name" value="SEMA"/>
    <property type="match status" value="1"/>
</dbReference>
<dbReference type="InterPro" id="IPR002909">
    <property type="entry name" value="IPT_dom"/>
</dbReference>
<comment type="similarity">
    <text evidence="2">Belongs to the plexin family.</text>
</comment>
<dbReference type="SMART" id="SM00429">
    <property type="entry name" value="IPT"/>
    <property type="match status" value="2"/>
</dbReference>
<dbReference type="CDD" id="cd12788">
    <property type="entry name" value="RasGAP_plexin_D1"/>
    <property type="match status" value="1"/>
</dbReference>
<dbReference type="SUPFAM" id="SSF101912">
    <property type="entry name" value="Sema domain"/>
    <property type="match status" value="1"/>
</dbReference>
<dbReference type="GO" id="GO:0007162">
    <property type="term" value="P:negative regulation of cell adhesion"/>
    <property type="evidence" value="ECO:0007669"/>
    <property type="project" value="TreeGrafter"/>
</dbReference>
<dbReference type="FunFam" id="1.10.506.10:FF:000024">
    <property type="entry name" value="Plexin D1"/>
    <property type="match status" value="1"/>
</dbReference>
<dbReference type="GO" id="GO:0050772">
    <property type="term" value="P:positive regulation of axonogenesis"/>
    <property type="evidence" value="ECO:0007669"/>
    <property type="project" value="TreeGrafter"/>
</dbReference>
<keyword evidence="9 14" id="KW-0472">Membrane</keyword>
<dbReference type="InterPro" id="IPR013783">
    <property type="entry name" value="Ig-like_fold"/>
</dbReference>
<evidence type="ECO:0000256" key="7">
    <source>
        <dbReference type="ARBA" id="ARBA00022737"/>
    </source>
</evidence>
<dbReference type="Gene3D" id="2.60.40.10">
    <property type="entry name" value="Immunoglobulins"/>
    <property type="match status" value="3"/>
</dbReference>
<dbReference type="InterPro" id="IPR015943">
    <property type="entry name" value="WD40/YVTN_repeat-like_dom_sf"/>
</dbReference>
<protein>
    <submittedName>
        <fullName evidence="16">Plexin D1</fullName>
    </submittedName>
</protein>
<evidence type="ECO:0000256" key="5">
    <source>
        <dbReference type="ARBA" id="ARBA00022692"/>
    </source>
</evidence>
<comment type="subcellular location">
    <subcellularLocation>
        <location evidence="1">Cell membrane</location>
        <topology evidence="1">Single-pass type I membrane protein</topology>
    </subcellularLocation>
</comment>
<keyword evidence="5 14" id="KW-0812">Transmembrane</keyword>
<evidence type="ECO:0000256" key="3">
    <source>
        <dbReference type="ARBA" id="ARBA00022473"/>
    </source>
</evidence>
<evidence type="ECO:0000256" key="9">
    <source>
        <dbReference type="ARBA" id="ARBA00023136"/>
    </source>
</evidence>
<evidence type="ECO:0000256" key="1">
    <source>
        <dbReference type="ARBA" id="ARBA00004251"/>
    </source>
</evidence>
<feature type="domain" description="Sema" evidence="15">
    <location>
        <begin position="23"/>
        <end position="524"/>
    </location>
</feature>
<dbReference type="InterPro" id="IPR001627">
    <property type="entry name" value="Semap_dom"/>
</dbReference>
<dbReference type="Gene3D" id="1.10.506.10">
    <property type="entry name" value="GTPase Activation - p120gap, domain 1"/>
    <property type="match status" value="1"/>
</dbReference>
<dbReference type="GO" id="GO:0007411">
    <property type="term" value="P:axon guidance"/>
    <property type="evidence" value="ECO:0007669"/>
    <property type="project" value="UniProtKB-ARBA"/>
</dbReference>
<dbReference type="SMART" id="SM00630">
    <property type="entry name" value="Sema"/>
    <property type="match status" value="1"/>
</dbReference>
<dbReference type="Gene3D" id="2.130.10.10">
    <property type="entry name" value="YVTN repeat-like/Quinoprotein amine dehydrogenase"/>
    <property type="match status" value="1"/>
</dbReference>
<dbReference type="Ensembl" id="ENSSMAT00000068789.1">
    <property type="protein sequence ID" value="ENSSMAP00000042520.1"/>
    <property type="gene ID" value="ENSSMAG00000012111.2"/>
</dbReference>
<dbReference type="GO" id="GO:0043542">
    <property type="term" value="P:endothelial cell migration"/>
    <property type="evidence" value="ECO:0007669"/>
    <property type="project" value="TreeGrafter"/>
</dbReference>
<keyword evidence="3" id="KW-0217">Developmental protein</keyword>
<dbReference type="FunFam" id="2.60.40.10:FF:000203">
    <property type="entry name" value="Plexin B2"/>
    <property type="match status" value="1"/>
</dbReference>
<dbReference type="InterPro" id="IPR046800">
    <property type="entry name" value="Plexin_RBD"/>
</dbReference>
<evidence type="ECO:0000256" key="13">
    <source>
        <dbReference type="PROSITE-ProRule" id="PRU00352"/>
    </source>
</evidence>
<evidence type="ECO:0000256" key="11">
    <source>
        <dbReference type="ARBA" id="ARBA00023170"/>
    </source>
</evidence>
<evidence type="ECO:0000313" key="17">
    <source>
        <dbReference type="Proteomes" id="UP000694558"/>
    </source>
</evidence>
<evidence type="ECO:0000259" key="15">
    <source>
        <dbReference type="PROSITE" id="PS51004"/>
    </source>
</evidence>
<evidence type="ECO:0000256" key="4">
    <source>
        <dbReference type="ARBA" id="ARBA00022475"/>
    </source>
</evidence>
<dbReference type="Pfam" id="PF20170">
    <property type="entry name" value="Plexin_RBD"/>
    <property type="match status" value="1"/>
</dbReference>
<dbReference type="InterPro" id="IPR031148">
    <property type="entry name" value="Plexin"/>
</dbReference>
<dbReference type="InterPro" id="IPR036352">
    <property type="entry name" value="Semap_dom_sf"/>
</dbReference>
<evidence type="ECO:0000256" key="8">
    <source>
        <dbReference type="ARBA" id="ARBA00022989"/>
    </source>
</evidence>
<evidence type="ECO:0000256" key="14">
    <source>
        <dbReference type="SAM" id="Phobius"/>
    </source>
</evidence>
<evidence type="ECO:0000256" key="12">
    <source>
        <dbReference type="ARBA" id="ARBA00023180"/>
    </source>
</evidence>
<dbReference type="Gene3D" id="3.10.20.90">
    <property type="entry name" value="Phosphatidylinositol 3-kinase Catalytic Subunit, Chain A, domain 1"/>
    <property type="match status" value="1"/>
</dbReference>
<organism evidence="16 17">
    <name type="scientific">Scophthalmus maximus</name>
    <name type="common">Turbot</name>
    <name type="synonym">Psetta maxima</name>
    <dbReference type="NCBI Taxonomy" id="52904"/>
    <lineage>
        <taxon>Eukaryota</taxon>
        <taxon>Metazoa</taxon>
        <taxon>Chordata</taxon>
        <taxon>Craniata</taxon>
        <taxon>Vertebrata</taxon>
        <taxon>Euteleostomi</taxon>
        <taxon>Actinopterygii</taxon>
        <taxon>Neopterygii</taxon>
        <taxon>Teleostei</taxon>
        <taxon>Neoteleostei</taxon>
        <taxon>Acanthomorphata</taxon>
        <taxon>Carangaria</taxon>
        <taxon>Pleuronectiformes</taxon>
        <taxon>Pleuronectoidei</taxon>
        <taxon>Scophthalmidae</taxon>
        <taxon>Scophthalmus</taxon>
    </lineage>
</organism>
<dbReference type="SUPFAM" id="SSF48350">
    <property type="entry name" value="GTPase activation domain, GAP"/>
    <property type="match status" value="1"/>
</dbReference>
<evidence type="ECO:0000256" key="10">
    <source>
        <dbReference type="ARBA" id="ARBA00023157"/>
    </source>
</evidence>
<dbReference type="CDD" id="cd00603">
    <property type="entry name" value="IPT_PCSR"/>
    <property type="match status" value="1"/>
</dbReference>
<dbReference type="Pfam" id="PF08337">
    <property type="entry name" value="Plexin_cytopl"/>
    <property type="match status" value="1"/>
</dbReference>
<gene>
    <name evidence="16" type="primary">PLXND1</name>
</gene>
<keyword evidence="6" id="KW-0732">Signal</keyword>
<evidence type="ECO:0000256" key="2">
    <source>
        <dbReference type="ARBA" id="ARBA00010297"/>
    </source>
</evidence>
<sequence>MTGRAVESNRLHADPPVPSVLLLGVLALETRRSASALRVQRAFASPNRTNNFAVDPVSRRVYLATVNTLYQLDGSLAVEAEKRTGPVQDNLLCHAPQLPQAPCEHPKSLTDNHNKLLMLDREQGVVVVCGSVYQGFCELRKMENISEIAVEFPPRGEKTVFPSMLNVAANHPNASTVGLVFRGHGGNTRLLVGATYTGAGTQFFPRNHSKEDLRFENTPEIAIRSLNTKDLSRLFTYDINPSEDNVFKIKQEVKTKNKLNFVHAFIQKSYSYIAFNNDAKLGHKESQPNSILARICLDTEQPRKPSGPESRKLTESYIQMPLQCGLHGNIYNRLLSVYPAEIPAEDGRGSESYLFGVFQDRQTDRRSALCAFKFGDIEEEIRQGRRNCSNSPSSDVQVLDSVIQGSGAACIQKGNLVLQPEQLDCGAAHLQHPLALRRPLRSIPLFEYSGLSSVSVDNVHNHTVVFLGTSNGRLRKVRHLPASEAVHHIMTFDPSDSNFLYLMTSHHMLRVKVAECDQWKSCSACLGAGDAHCGWCTLENRCTIQKECAQWRSARSWISMGEGPQQCPSMTLTPPEISDVGILINGSVPDLVGLRVECDYGPGVSTAATVHLDYGPAQIQTCPLLSRKNYQPIPPGTGESANKHLFAAVPATFFSTLYKYSCRMGFFGEELECDFGTEQRYEATWLNSSTVKCSGVTLSTNQRTQVYHLNLRRRGYFTQQGEDVFVDSPQPMEVEVYNCGVGSSDCSQCWGREDQGHLCGWCENSCRLRDECQPIRDQCPAPEIHKIFPLRGPVEGGTLLTVEGRNLGRRAAAAKVSIGDVPCTLLPDFYTISVKLVCVTGRSAHDRTDIVQVDVDQSGMGASKESFSYLLLSLEPRKGSRAGGTKVTISGEHLDIGSLVKVKVNSTLECTITEKTDETIECTMPPALQVYTDSVTVCVEFENLPCQSAELSATYTYEKNPTISFIHPKKSYLRWHCTVLSSSLITCLSPASSQSQQTSVQFLLNGVLYTGDNPFYFDGELEEEEGEPHKGHFPLEYVEDPQFFTASKEKLIKHHPGEPLTLIINKGPSDLELVPEEYTVMVGSYPCNISFHNDQLFHCTINGLLSSSESELPVTVQVGNFRHTIAKVQLGGSELAIVVSIVVCCVLLLLCTVALVVYCTKSRRAERYWQKTLLQMEEMESQIREEIRKGFAELQTDMTDLTKELNRSQGIPFLEYKQFVTRTFFPKMCSDYEKSLVQPVYENDALGPRALPETHPLLQDWKATNTTRPNVEEGITLFSTLLNNKHFLVTFVHALEQQKDFAVRDRCSLASLLTIALHGKLEYYTSIMKDLLVDLIDASASKNPKLMLRRTESVVEKMLTNWMSICMYSYLKETVGEPFFLLLCAIKQQINKGSIDAITGKARYTLNEEWLLRENVEAKPQNINVSFQGCGMDSLSVRVMHTDTVCQVKEKILEAFYKNLPFSQWPRAEDVDLEWFDSGSNSKLLQDLDNSSLMEDGRKKLNTVFHYQIPEGASLVLPHDELMETKRSHRQSHRKKVLPEIYLTRLLSTKGTLQKFLDDLFQAILSIPPDRPPLAIKYFFDFLEEQADKRGITDPDTLHIWKTNSLPLRFWVNILKNPQFVFDIEKTDHMDACLSVIAQAFIDACSISDLQLGKDSPTNKLLYAKEIPEYKKRVQCYYRQIQEMAPLSEQEMNAHLAEESRKYRNEFNTNLALTEIYKYAKRYRTQVVNALESNPTARRTQLHHKFEQVIALVEDNIYECCSEA</sequence>
<reference evidence="16" key="2">
    <citation type="submission" date="2025-08" db="UniProtKB">
        <authorList>
            <consortium name="Ensembl"/>
        </authorList>
    </citation>
    <scope>IDENTIFICATION</scope>
</reference>
<comment type="caution">
    <text evidence="13">Lacks conserved residue(s) required for the propagation of feature annotation.</text>
</comment>
<keyword evidence="7" id="KW-0677">Repeat</keyword>
<reference evidence="16" key="1">
    <citation type="submission" date="2023-05" db="EMBL/GenBank/DDBJ databases">
        <title>High-quality long-read genome of Scophthalmus maximus.</title>
        <authorList>
            <person name="Lien S."/>
            <person name="Martinez P."/>
        </authorList>
    </citation>
    <scope>NUCLEOTIDE SEQUENCE [LARGE SCALE GENOMIC DNA]</scope>
</reference>
<keyword evidence="4" id="KW-1003">Cell membrane</keyword>
<name>A0A8D3C5G2_SCOMX</name>
<dbReference type="Pfam" id="PF01403">
    <property type="entry name" value="Sema"/>
    <property type="match status" value="1"/>
</dbReference>
<dbReference type="SUPFAM" id="SSF103575">
    <property type="entry name" value="Plexin repeat"/>
    <property type="match status" value="1"/>
</dbReference>
<dbReference type="GeneTree" id="ENSGT01150000286928"/>
<dbReference type="GO" id="GO:0002116">
    <property type="term" value="C:semaphorin receptor complex"/>
    <property type="evidence" value="ECO:0007669"/>
    <property type="project" value="TreeGrafter"/>
</dbReference>